<dbReference type="EMBL" id="JACDTQ010002568">
    <property type="protein sequence ID" value="KAF5917393.1"/>
    <property type="molecule type" value="Genomic_DNA"/>
</dbReference>
<name>A0A7J7ENX9_DICBM</name>
<keyword evidence="3" id="KW-1185">Reference proteome</keyword>
<sequence length="178" mass="19555">MKSSICRGREPHLCTVWSGPQVCLPVAPWGPAQPTSPSFPGQVCHHADCQQLHRRGPLNLCEACDSKFHSAMHYDGHVRFDLPPQGSVLARNVSTRSCPPRTSPAVDLEEEEESSMDGKGDRKSTGLKLSKKKARRRHTDVRRPQAAEELLTAPAPFLPSPKAGPFCSEPQDQGWGLE</sequence>
<dbReference type="Proteomes" id="UP000551758">
    <property type="component" value="Unassembled WGS sequence"/>
</dbReference>
<evidence type="ECO:0000313" key="3">
    <source>
        <dbReference type="Proteomes" id="UP000551758"/>
    </source>
</evidence>
<accession>A0A7J7ENX9</accession>
<dbReference type="AlphaFoldDB" id="A0A7J7ENX9"/>
<comment type="caution">
    <text evidence="2">The sequence shown here is derived from an EMBL/GenBank/DDBJ whole genome shotgun (WGS) entry which is preliminary data.</text>
</comment>
<evidence type="ECO:0000256" key="1">
    <source>
        <dbReference type="SAM" id="MobiDB-lite"/>
    </source>
</evidence>
<organism evidence="2 3">
    <name type="scientific">Diceros bicornis minor</name>
    <name type="common">South-central black rhinoceros</name>
    <dbReference type="NCBI Taxonomy" id="77932"/>
    <lineage>
        <taxon>Eukaryota</taxon>
        <taxon>Metazoa</taxon>
        <taxon>Chordata</taxon>
        <taxon>Craniata</taxon>
        <taxon>Vertebrata</taxon>
        <taxon>Euteleostomi</taxon>
        <taxon>Mammalia</taxon>
        <taxon>Eutheria</taxon>
        <taxon>Laurasiatheria</taxon>
        <taxon>Perissodactyla</taxon>
        <taxon>Rhinocerotidae</taxon>
        <taxon>Diceros</taxon>
    </lineage>
</organism>
<dbReference type="GO" id="GO:0030139">
    <property type="term" value="C:endocytic vesicle"/>
    <property type="evidence" value="ECO:0007669"/>
    <property type="project" value="TreeGrafter"/>
</dbReference>
<gene>
    <name evidence="2" type="ORF">HPG69_006987</name>
</gene>
<feature type="compositionally biased region" description="Basic residues" evidence="1">
    <location>
        <begin position="129"/>
        <end position="140"/>
    </location>
</feature>
<reference evidence="2 3" key="1">
    <citation type="journal article" date="2020" name="Mol. Biol. Evol.">
        <title>Interspecific Gene Flow and the Evolution of Specialization in Black and White Rhinoceros.</title>
        <authorList>
            <person name="Moodley Y."/>
            <person name="Westbury M.V."/>
            <person name="Russo I.M."/>
            <person name="Gopalakrishnan S."/>
            <person name="Rakotoarivelo A."/>
            <person name="Olsen R.A."/>
            <person name="Prost S."/>
            <person name="Tunstall T."/>
            <person name="Ryder O.A."/>
            <person name="Dalen L."/>
            <person name="Bruford M.W."/>
        </authorList>
    </citation>
    <scope>NUCLEOTIDE SEQUENCE [LARGE SCALE GENOMIC DNA]</scope>
    <source>
        <strain evidence="2">SBR-YM</strain>
        <tissue evidence="2">Skin</tissue>
    </source>
</reference>
<dbReference type="GO" id="GO:0043542">
    <property type="term" value="P:endothelial cell migration"/>
    <property type="evidence" value="ECO:0007669"/>
    <property type="project" value="TreeGrafter"/>
</dbReference>
<protein>
    <submittedName>
        <fullName evidence="2">Uncharacterized protein</fullName>
    </submittedName>
</protein>
<dbReference type="PANTHER" id="PTHR13217:SF11">
    <property type="entry name" value="PLECKSTRIN HOMOLOGY DOMAIN-CONTAINING FAMILY G MEMBER 5"/>
    <property type="match status" value="1"/>
</dbReference>
<dbReference type="PANTHER" id="PTHR13217">
    <property type="entry name" value="PLECKSTRIN HOMOLOGY DOMAIN-CONTAINING FAMILY G MEMBER 7"/>
    <property type="match status" value="1"/>
</dbReference>
<dbReference type="GO" id="GO:0030424">
    <property type="term" value="C:axon"/>
    <property type="evidence" value="ECO:0007669"/>
    <property type="project" value="TreeGrafter"/>
</dbReference>
<dbReference type="GO" id="GO:0005886">
    <property type="term" value="C:plasma membrane"/>
    <property type="evidence" value="ECO:0007669"/>
    <property type="project" value="TreeGrafter"/>
</dbReference>
<evidence type="ECO:0000313" key="2">
    <source>
        <dbReference type="EMBL" id="KAF5917393.1"/>
    </source>
</evidence>
<proteinExistence type="predicted"/>
<dbReference type="InterPro" id="IPR040181">
    <property type="entry name" value="PKHG5/7"/>
</dbReference>
<feature type="region of interest" description="Disordered" evidence="1">
    <location>
        <begin position="92"/>
        <end position="178"/>
    </location>
</feature>
<dbReference type="GO" id="GO:0007266">
    <property type="term" value="P:Rho protein signal transduction"/>
    <property type="evidence" value="ECO:0007669"/>
    <property type="project" value="TreeGrafter"/>
</dbReference>